<dbReference type="PANTHER" id="PTHR30349">
    <property type="entry name" value="PHAGE INTEGRASE-RELATED"/>
    <property type="match status" value="1"/>
</dbReference>
<dbReference type="RefSeq" id="WP_022275162.1">
    <property type="nucleotide sequence ID" value="NZ_JADNKL010000026.1"/>
</dbReference>
<comment type="caution">
    <text evidence="5">The sequence shown here is derived from an EMBL/GenBank/DDBJ whole genome shotgun (WGS) entry which is preliminary data.</text>
</comment>
<dbReference type="AlphaFoldDB" id="A0AAP3SH77"/>
<feature type="domain" description="Tyr recombinase" evidence="4">
    <location>
        <begin position="197"/>
        <end position="376"/>
    </location>
</feature>
<comment type="similarity">
    <text evidence="1">Belongs to the 'phage' integrase family.</text>
</comment>
<dbReference type="CDD" id="cd00397">
    <property type="entry name" value="DNA_BRE_C"/>
    <property type="match status" value="1"/>
</dbReference>
<gene>
    <name evidence="5" type="ORF">PO127_12880</name>
</gene>
<dbReference type="PROSITE" id="PS51898">
    <property type="entry name" value="TYR_RECOMBINASE"/>
    <property type="match status" value="1"/>
</dbReference>
<proteinExistence type="inferred from homology"/>
<name>A0AAP3SH77_BACT4</name>
<accession>A0AAP3SH77</accession>
<reference evidence="5" key="1">
    <citation type="submission" date="2022-10" db="EMBL/GenBank/DDBJ databases">
        <title>Human gut microbiome strain richness.</title>
        <authorList>
            <person name="Chen-Liaw A."/>
        </authorList>
    </citation>
    <scope>NUCLEOTIDE SEQUENCE</scope>
    <source>
        <strain evidence="5">1001283st1_A3_1001283B150304_161114</strain>
    </source>
</reference>
<evidence type="ECO:0000313" key="6">
    <source>
        <dbReference type="Proteomes" id="UP001217776"/>
    </source>
</evidence>
<dbReference type="EMBL" id="JAQNVG010000019">
    <property type="protein sequence ID" value="MDC2236636.1"/>
    <property type="molecule type" value="Genomic_DNA"/>
</dbReference>
<dbReference type="GO" id="GO:0015074">
    <property type="term" value="P:DNA integration"/>
    <property type="evidence" value="ECO:0007669"/>
    <property type="project" value="InterPro"/>
</dbReference>
<dbReference type="InterPro" id="IPR011010">
    <property type="entry name" value="DNA_brk_join_enz"/>
</dbReference>
<sequence>MCPKFRTGNTSSIVGYTFPTLHKGTRWFVDFFAFDPAKNEMRRKRYYINSALSVAAKKRRAAEIIEVLTKQLSQGWNPWIVVDESRGFVPLEDCLNRYLDYVDRMERKKTRQSYSSHIKILRDYIGTLVTPTKFAYQFDASFCNDFLDWIYLDRGSSPRTRNNYRAWLFGLAEFMIARKYISVNPVEHIKVMPEHDKFRKDLSADMLKKMSVYLAENDKLFLLACMMQYYTLIRPTELSYLKVGDISLRNQTVFVSKDFSKNHKDAEVGLNRAIIKLMIDLNIFNYPSDFYLFGRSLKPNKERGNADQFNKRWQKMRKVLKWDNCYQFYSLKDSGIRDLANAQGVVVARDQARHSDISTTNKYIQKHGVQKSTLDFDGNIVYD</sequence>
<keyword evidence="2" id="KW-0238">DNA-binding</keyword>
<dbReference type="InterPro" id="IPR013762">
    <property type="entry name" value="Integrase-like_cat_sf"/>
</dbReference>
<dbReference type="GO" id="GO:0003677">
    <property type="term" value="F:DNA binding"/>
    <property type="evidence" value="ECO:0007669"/>
    <property type="project" value="UniProtKB-KW"/>
</dbReference>
<keyword evidence="3" id="KW-0233">DNA recombination</keyword>
<dbReference type="SUPFAM" id="SSF56349">
    <property type="entry name" value="DNA breaking-rejoining enzymes"/>
    <property type="match status" value="1"/>
</dbReference>
<evidence type="ECO:0000256" key="3">
    <source>
        <dbReference type="ARBA" id="ARBA00023172"/>
    </source>
</evidence>
<dbReference type="InterPro" id="IPR002104">
    <property type="entry name" value="Integrase_catalytic"/>
</dbReference>
<dbReference type="Proteomes" id="UP001217776">
    <property type="component" value="Unassembled WGS sequence"/>
</dbReference>
<dbReference type="PANTHER" id="PTHR30349:SF41">
    <property type="entry name" value="INTEGRASE_RECOMBINASE PROTEIN MJ0367-RELATED"/>
    <property type="match status" value="1"/>
</dbReference>
<evidence type="ECO:0000313" key="5">
    <source>
        <dbReference type="EMBL" id="MDC2236636.1"/>
    </source>
</evidence>
<evidence type="ECO:0000256" key="1">
    <source>
        <dbReference type="ARBA" id="ARBA00008857"/>
    </source>
</evidence>
<evidence type="ECO:0000259" key="4">
    <source>
        <dbReference type="PROSITE" id="PS51898"/>
    </source>
</evidence>
<dbReference type="Gene3D" id="1.10.443.10">
    <property type="entry name" value="Intergrase catalytic core"/>
    <property type="match status" value="1"/>
</dbReference>
<dbReference type="Pfam" id="PF00589">
    <property type="entry name" value="Phage_integrase"/>
    <property type="match status" value="1"/>
</dbReference>
<dbReference type="Gene3D" id="1.10.150.130">
    <property type="match status" value="1"/>
</dbReference>
<dbReference type="InterPro" id="IPR050090">
    <property type="entry name" value="Tyrosine_recombinase_XerCD"/>
</dbReference>
<protein>
    <submittedName>
        <fullName evidence="5">Tyrosine-type recombinase/integrase</fullName>
    </submittedName>
</protein>
<evidence type="ECO:0000256" key="2">
    <source>
        <dbReference type="ARBA" id="ARBA00023125"/>
    </source>
</evidence>
<organism evidence="5 6">
    <name type="scientific">Bacteroides thetaiotaomicron</name>
    <dbReference type="NCBI Taxonomy" id="818"/>
    <lineage>
        <taxon>Bacteria</taxon>
        <taxon>Pseudomonadati</taxon>
        <taxon>Bacteroidota</taxon>
        <taxon>Bacteroidia</taxon>
        <taxon>Bacteroidales</taxon>
        <taxon>Bacteroidaceae</taxon>
        <taxon>Bacteroides</taxon>
    </lineage>
</organism>
<dbReference type="GO" id="GO:0006310">
    <property type="term" value="P:DNA recombination"/>
    <property type="evidence" value="ECO:0007669"/>
    <property type="project" value="UniProtKB-KW"/>
</dbReference>
<dbReference type="InterPro" id="IPR010998">
    <property type="entry name" value="Integrase_recombinase_N"/>
</dbReference>